<evidence type="ECO:0000313" key="1">
    <source>
        <dbReference type="EMBL" id="CAI2366388.1"/>
    </source>
</evidence>
<sequence>MLKLSYLGGQSRMESIQLKFCKKTESEASNRSEQIIIVENLIPQFIQETWPLNICLCF</sequence>
<proteinExistence type="predicted"/>
<gene>
    <name evidence="1" type="ORF">ECRASSUSDP1_LOCUS7661</name>
</gene>
<comment type="caution">
    <text evidence="1">The sequence shown here is derived from an EMBL/GenBank/DDBJ whole genome shotgun (WGS) entry which is preliminary data.</text>
</comment>
<dbReference type="Proteomes" id="UP001295684">
    <property type="component" value="Unassembled WGS sequence"/>
</dbReference>
<organism evidence="1 2">
    <name type="scientific">Euplotes crassus</name>
    <dbReference type="NCBI Taxonomy" id="5936"/>
    <lineage>
        <taxon>Eukaryota</taxon>
        <taxon>Sar</taxon>
        <taxon>Alveolata</taxon>
        <taxon>Ciliophora</taxon>
        <taxon>Intramacronucleata</taxon>
        <taxon>Spirotrichea</taxon>
        <taxon>Hypotrichia</taxon>
        <taxon>Euplotida</taxon>
        <taxon>Euplotidae</taxon>
        <taxon>Moneuplotes</taxon>
    </lineage>
</organism>
<reference evidence="1" key="1">
    <citation type="submission" date="2023-07" db="EMBL/GenBank/DDBJ databases">
        <authorList>
            <consortium name="AG Swart"/>
            <person name="Singh M."/>
            <person name="Singh A."/>
            <person name="Seah K."/>
            <person name="Emmerich C."/>
        </authorList>
    </citation>
    <scope>NUCLEOTIDE SEQUENCE</scope>
    <source>
        <strain evidence="1">DP1</strain>
    </source>
</reference>
<name>A0AAD1XC33_EUPCR</name>
<dbReference type="AlphaFoldDB" id="A0AAD1XC33"/>
<keyword evidence="2" id="KW-1185">Reference proteome</keyword>
<evidence type="ECO:0000313" key="2">
    <source>
        <dbReference type="Proteomes" id="UP001295684"/>
    </source>
</evidence>
<protein>
    <submittedName>
        <fullName evidence="1">Uncharacterized protein</fullName>
    </submittedName>
</protein>
<dbReference type="EMBL" id="CAMPGE010007471">
    <property type="protein sequence ID" value="CAI2366388.1"/>
    <property type="molecule type" value="Genomic_DNA"/>
</dbReference>
<accession>A0AAD1XC33</accession>